<dbReference type="PANTHER" id="PTHR13932">
    <property type="entry name" value="COPROPORPHYRINIGEN III OXIDASE"/>
    <property type="match status" value="1"/>
</dbReference>
<dbReference type="EMBL" id="CAEZSC010000103">
    <property type="protein sequence ID" value="CAB4543320.1"/>
    <property type="molecule type" value="Genomic_DNA"/>
</dbReference>
<dbReference type="InterPro" id="IPR013785">
    <property type="entry name" value="Aldolase_TIM"/>
</dbReference>
<dbReference type="SFLD" id="SFLDF00562">
    <property type="entry name" value="HemN-like__clustered_with_heat"/>
    <property type="match status" value="1"/>
</dbReference>
<dbReference type="SFLD" id="SFLDF00288">
    <property type="entry name" value="HemN-like__clustered_with_nucl"/>
    <property type="match status" value="1"/>
</dbReference>
<dbReference type="InterPro" id="IPR007197">
    <property type="entry name" value="rSAM"/>
</dbReference>
<reference evidence="9" key="1">
    <citation type="submission" date="2020-05" db="EMBL/GenBank/DDBJ databases">
        <authorList>
            <person name="Chiriac C."/>
            <person name="Salcher M."/>
            <person name="Ghai R."/>
            <person name="Kavagutti S V."/>
        </authorList>
    </citation>
    <scope>NUCLEOTIDE SEQUENCE</scope>
</reference>
<dbReference type="EMBL" id="CAEZUY010000107">
    <property type="protein sequence ID" value="CAB4619419.1"/>
    <property type="molecule type" value="Genomic_DNA"/>
</dbReference>
<name>A0A6J6BVT9_9ZZZZ</name>
<dbReference type="GO" id="GO:0051539">
    <property type="term" value="F:4 iron, 4 sulfur cluster binding"/>
    <property type="evidence" value="ECO:0007669"/>
    <property type="project" value="InterPro"/>
</dbReference>
<dbReference type="PROSITE" id="PS51918">
    <property type="entry name" value="RADICAL_SAM"/>
    <property type="match status" value="1"/>
</dbReference>
<evidence type="ECO:0000256" key="3">
    <source>
        <dbReference type="ARBA" id="ARBA00022691"/>
    </source>
</evidence>
<evidence type="ECO:0000256" key="4">
    <source>
        <dbReference type="ARBA" id="ARBA00022723"/>
    </source>
</evidence>
<dbReference type="EMBL" id="CAFBNS010000090">
    <property type="protein sequence ID" value="CAB4961842.1"/>
    <property type="molecule type" value="Genomic_DNA"/>
</dbReference>
<keyword evidence="3" id="KW-0949">S-adenosyl-L-methionine</keyword>
<accession>A0A6J6BVT9</accession>
<keyword evidence="7" id="KW-0143">Chaperone</keyword>
<evidence type="ECO:0000313" key="10">
    <source>
        <dbReference type="EMBL" id="CAB4595514.1"/>
    </source>
</evidence>
<evidence type="ECO:0000256" key="6">
    <source>
        <dbReference type="ARBA" id="ARBA00023014"/>
    </source>
</evidence>
<protein>
    <submittedName>
        <fullName evidence="9">Unannotated protein</fullName>
    </submittedName>
</protein>
<dbReference type="PANTHER" id="PTHR13932:SF5">
    <property type="entry name" value="RADICAL S-ADENOSYL METHIONINE DOMAIN-CONTAINING PROTEIN 1, MITOCHONDRIAL"/>
    <property type="match status" value="1"/>
</dbReference>
<dbReference type="InterPro" id="IPR034505">
    <property type="entry name" value="Coproporphyrinogen-III_oxidase"/>
</dbReference>
<dbReference type="SUPFAM" id="SSF102114">
    <property type="entry name" value="Radical SAM enzymes"/>
    <property type="match status" value="1"/>
</dbReference>
<evidence type="ECO:0000313" key="12">
    <source>
        <dbReference type="EMBL" id="CAB4961842.1"/>
    </source>
</evidence>
<keyword evidence="6" id="KW-0411">Iron-sulfur</keyword>
<dbReference type="InterPro" id="IPR004559">
    <property type="entry name" value="HemW-like"/>
</dbReference>
<dbReference type="CDD" id="cd01335">
    <property type="entry name" value="Radical_SAM"/>
    <property type="match status" value="1"/>
</dbReference>
<dbReference type="InterPro" id="IPR006638">
    <property type="entry name" value="Elp3/MiaA/NifB-like_rSAM"/>
</dbReference>
<dbReference type="GO" id="GO:0046872">
    <property type="term" value="F:metal ion binding"/>
    <property type="evidence" value="ECO:0007669"/>
    <property type="project" value="UniProtKB-KW"/>
</dbReference>
<sequence>MGSQSGAPLSFYIHIPYCVKRCGYCDFNTYTPAELQITEGLAEISHSYIDLLIEEARLARSAQPNAGAIPTIFFGGGTPTLMEPADLRRILATLEIEFGFTDDIEITIEANPDTITEEKLAALRAIGINRISIGMQSATPHVLKTLDRTHNPENVGKAVAWAREVGFEQVSVDLIYGTPGESMADWQATIESALALPITHISAYALIVEDGTKFAAQVKRGEVQAPDDDLMADKYLLADQLFSQAGLHWYELSNWSLPAGQCRHNIAYWHGDNWWGLGPGAHSHINGERWWNVKHPSTYRDRLASHQAPLHESEILTDSQKESERIMLQIRLQEGISKNSLSKEIVNHLLPFLHGGELDGARWASGDVVLTLQGRLVADRIVREILV</sequence>
<evidence type="ECO:0000256" key="7">
    <source>
        <dbReference type="ARBA" id="ARBA00023186"/>
    </source>
</evidence>
<dbReference type="GO" id="GO:0006779">
    <property type="term" value="P:porphyrin-containing compound biosynthetic process"/>
    <property type="evidence" value="ECO:0007669"/>
    <property type="project" value="InterPro"/>
</dbReference>
<evidence type="ECO:0000313" key="11">
    <source>
        <dbReference type="EMBL" id="CAB4619419.1"/>
    </source>
</evidence>
<evidence type="ECO:0000256" key="2">
    <source>
        <dbReference type="ARBA" id="ARBA00022617"/>
    </source>
</evidence>
<dbReference type="SFLD" id="SFLDG01065">
    <property type="entry name" value="anaerobic_coproporphyrinogen-I"/>
    <property type="match status" value="2"/>
</dbReference>
<keyword evidence="4" id="KW-0479">Metal-binding</keyword>
<dbReference type="NCBIfam" id="TIGR00539">
    <property type="entry name" value="hemN_rel"/>
    <property type="match status" value="1"/>
</dbReference>
<evidence type="ECO:0000259" key="8">
    <source>
        <dbReference type="PROSITE" id="PS51918"/>
    </source>
</evidence>
<feature type="domain" description="Radical SAM core" evidence="8">
    <location>
        <begin position="3"/>
        <end position="248"/>
    </location>
</feature>
<dbReference type="SMART" id="SM00729">
    <property type="entry name" value="Elp3"/>
    <property type="match status" value="1"/>
</dbReference>
<keyword evidence="2" id="KW-0349">Heme</keyword>
<dbReference type="GO" id="GO:0004109">
    <property type="term" value="F:coproporphyrinogen oxidase activity"/>
    <property type="evidence" value="ECO:0007669"/>
    <property type="project" value="InterPro"/>
</dbReference>
<dbReference type="GO" id="GO:0005737">
    <property type="term" value="C:cytoplasm"/>
    <property type="evidence" value="ECO:0007669"/>
    <property type="project" value="InterPro"/>
</dbReference>
<dbReference type="Pfam" id="PF04055">
    <property type="entry name" value="Radical_SAM"/>
    <property type="match status" value="1"/>
</dbReference>
<dbReference type="InterPro" id="IPR058240">
    <property type="entry name" value="rSAM_sf"/>
</dbReference>
<dbReference type="SFLD" id="SFLDG01082">
    <property type="entry name" value="B12-binding_domain_containing"/>
    <property type="match status" value="1"/>
</dbReference>
<gene>
    <name evidence="9" type="ORF">UFOPK1380_01185</name>
    <name evidence="10" type="ORF">UFOPK1778_00943</name>
    <name evidence="11" type="ORF">UFOPK1863_00934</name>
    <name evidence="12" type="ORF">UFOPK3874_00576</name>
</gene>
<evidence type="ECO:0000256" key="1">
    <source>
        <dbReference type="ARBA" id="ARBA00006100"/>
    </source>
</evidence>
<evidence type="ECO:0000313" key="9">
    <source>
        <dbReference type="EMBL" id="CAB4543320.1"/>
    </source>
</evidence>
<comment type="similarity">
    <text evidence="1">Belongs to the anaerobic coproporphyrinogen-III oxidase family. HemW subfamily.</text>
</comment>
<dbReference type="Gene3D" id="3.20.20.70">
    <property type="entry name" value="Aldolase class I"/>
    <property type="match status" value="1"/>
</dbReference>
<keyword evidence="5" id="KW-0408">Iron</keyword>
<organism evidence="9">
    <name type="scientific">freshwater metagenome</name>
    <dbReference type="NCBI Taxonomy" id="449393"/>
    <lineage>
        <taxon>unclassified sequences</taxon>
        <taxon>metagenomes</taxon>
        <taxon>ecological metagenomes</taxon>
    </lineage>
</organism>
<dbReference type="SFLD" id="SFLDS00029">
    <property type="entry name" value="Radical_SAM"/>
    <property type="match status" value="2"/>
</dbReference>
<dbReference type="EMBL" id="CAEZUD010000054">
    <property type="protein sequence ID" value="CAB4595514.1"/>
    <property type="molecule type" value="Genomic_DNA"/>
</dbReference>
<dbReference type="AlphaFoldDB" id="A0A6J6BVT9"/>
<evidence type="ECO:0000256" key="5">
    <source>
        <dbReference type="ARBA" id="ARBA00023004"/>
    </source>
</evidence>
<proteinExistence type="inferred from homology"/>